<organism evidence="1 2">
    <name type="scientific">Podospora australis</name>
    <dbReference type="NCBI Taxonomy" id="1536484"/>
    <lineage>
        <taxon>Eukaryota</taxon>
        <taxon>Fungi</taxon>
        <taxon>Dikarya</taxon>
        <taxon>Ascomycota</taxon>
        <taxon>Pezizomycotina</taxon>
        <taxon>Sordariomycetes</taxon>
        <taxon>Sordariomycetidae</taxon>
        <taxon>Sordariales</taxon>
        <taxon>Podosporaceae</taxon>
        <taxon>Podospora</taxon>
    </lineage>
</organism>
<gene>
    <name evidence="1" type="ORF">QBC35DRAFT_466348</name>
</gene>
<sequence>MKCETVEAVEAMENAKALMKEWEVELLQPVADNLPAACLEALIGHDPVDQSYFDSIDLKLTAIDVWTRTLFHGSWNAEEHEGEHHERGLYYRAMMGHHDMDDTDLATFWFFESTKLQKGAQFVTSSGLVGFFNDISLLDEYPKASICLFQGFPVPFILGGGPEEYRLLGPCYLYPFMTHEPKFEYRGWIKLI</sequence>
<dbReference type="Proteomes" id="UP001302126">
    <property type="component" value="Unassembled WGS sequence"/>
</dbReference>
<evidence type="ECO:0000313" key="1">
    <source>
        <dbReference type="EMBL" id="KAK4184555.1"/>
    </source>
</evidence>
<protein>
    <submittedName>
        <fullName evidence="1">Uncharacterized protein</fullName>
    </submittedName>
</protein>
<reference evidence="1" key="1">
    <citation type="journal article" date="2023" name="Mol. Phylogenet. Evol.">
        <title>Genome-scale phylogeny and comparative genomics of the fungal order Sordariales.</title>
        <authorList>
            <person name="Hensen N."/>
            <person name="Bonometti L."/>
            <person name="Westerberg I."/>
            <person name="Brannstrom I.O."/>
            <person name="Guillou S."/>
            <person name="Cros-Aarteil S."/>
            <person name="Calhoun S."/>
            <person name="Haridas S."/>
            <person name="Kuo A."/>
            <person name="Mondo S."/>
            <person name="Pangilinan J."/>
            <person name="Riley R."/>
            <person name="LaButti K."/>
            <person name="Andreopoulos B."/>
            <person name="Lipzen A."/>
            <person name="Chen C."/>
            <person name="Yan M."/>
            <person name="Daum C."/>
            <person name="Ng V."/>
            <person name="Clum A."/>
            <person name="Steindorff A."/>
            <person name="Ohm R.A."/>
            <person name="Martin F."/>
            <person name="Silar P."/>
            <person name="Natvig D.O."/>
            <person name="Lalanne C."/>
            <person name="Gautier V."/>
            <person name="Ament-Velasquez S.L."/>
            <person name="Kruys A."/>
            <person name="Hutchinson M.I."/>
            <person name="Powell A.J."/>
            <person name="Barry K."/>
            <person name="Miller A.N."/>
            <person name="Grigoriev I.V."/>
            <person name="Debuchy R."/>
            <person name="Gladieux P."/>
            <person name="Hiltunen Thoren M."/>
            <person name="Johannesson H."/>
        </authorList>
    </citation>
    <scope>NUCLEOTIDE SEQUENCE</scope>
    <source>
        <strain evidence="1">PSN309</strain>
    </source>
</reference>
<accession>A0AAN7AG48</accession>
<keyword evidence="2" id="KW-1185">Reference proteome</keyword>
<evidence type="ECO:0000313" key="2">
    <source>
        <dbReference type="Proteomes" id="UP001302126"/>
    </source>
</evidence>
<name>A0AAN7AG48_9PEZI</name>
<dbReference type="AlphaFoldDB" id="A0AAN7AG48"/>
<dbReference type="EMBL" id="MU864483">
    <property type="protein sequence ID" value="KAK4184555.1"/>
    <property type="molecule type" value="Genomic_DNA"/>
</dbReference>
<proteinExistence type="predicted"/>
<reference evidence="1" key="2">
    <citation type="submission" date="2023-05" db="EMBL/GenBank/DDBJ databases">
        <authorList>
            <consortium name="Lawrence Berkeley National Laboratory"/>
            <person name="Steindorff A."/>
            <person name="Hensen N."/>
            <person name="Bonometti L."/>
            <person name="Westerberg I."/>
            <person name="Brannstrom I.O."/>
            <person name="Guillou S."/>
            <person name="Cros-Aarteil S."/>
            <person name="Calhoun S."/>
            <person name="Haridas S."/>
            <person name="Kuo A."/>
            <person name="Mondo S."/>
            <person name="Pangilinan J."/>
            <person name="Riley R."/>
            <person name="Labutti K."/>
            <person name="Andreopoulos B."/>
            <person name="Lipzen A."/>
            <person name="Chen C."/>
            <person name="Yanf M."/>
            <person name="Daum C."/>
            <person name="Ng V."/>
            <person name="Clum A."/>
            <person name="Ohm R."/>
            <person name="Martin F."/>
            <person name="Silar P."/>
            <person name="Natvig D."/>
            <person name="Lalanne C."/>
            <person name="Gautier V."/>
            <person name="Ament-Velasquez S.L."/>
            <person name="Kruys A."/>
            <person name="Hutchinson M.I."/>
            <person name="Powell A.J."/>
            <person name="Barry K."/>
            <person name="Miller A.N."/>
            <person name="Grigoriev I.V."/>
            <person name="Debuchy R."/>
            <person name="Gladieux P."/>
            <person name="Thoren M.H."/>
            <person name="Johannesson H."/>
        </authorList>
    </citation>
    <scope>NUCLEOTIDE SEQUENCE</scope>
    <source>
        <strain evidence="1">PSN309</strain>
    </source>
</reference>
<comment type="caution">
    <text evidence="1">The sequence shown here is derived from an EMBL/GenBank/DDBJ whole genome shotgun (WGS) entry which is preliminary data.</text>
</comment>